<dbReference type="Proteomes" id="UP000187735">
    <property type="component" value="Chromosome"/>
</dbReference>
<accession>A0A1P8WHP5</accession>
<evidence type="ECO:0000313" key="3">
    <source>
        <dbReference type="Proteomes" id="UP000187735"/>
    </source>
</evidence>
<dbReference type="AlphaFoldDB" id="A0A1P8WHP5"/>
<dbReference type="RefSeq" id="WP_077025019.1">
    <property type="nucleotide sequence ID" value="NZ_CP017641.1"/>
</dbReference>
<keyword evidence="3" id="KW-1185">Reference proteome</keyword>
<sequence precursor="true">MKTFCMLTLMITVTAVVGCSDGNNNDAAPVANAEPTGKQYIAASEPTDAMPVGDAREAAEDQQTVTLVGTIGGSREPFVDGLAAFTIVDPKVPYCAAEEGCPTPWDYCCTQDQVKDNIATVKIVDEAGKPVEDDARTLLGVKELSTVVVQGTAQRDDEGNLTVAANKIFVRGPE</sequence>
<dbReference type="KEGG" id="fmr:Fuma_03193"/>
<evidence type="ECO:0000313" key="2">
    <source>
        <dbReference type="EMBL" id="APZ93575.1"/>
    </source>
</evidence>
<feature type="signal peptide" evidence="1">
    <location>
        <begin position="1"/>
        <end position="15"/>
    </location>
</feature>
<reference evidence="2 3" key="1">
    <citation type="journal article" date="2016" name="Front. Microbiol.">
        <title>Fuerstia marisgermanicae gen. nov., sp. nov., an Unusual Member of the Phylum Planctomycetes from the German Wadden Sea.</title>
        <authorList>
            <person name="Kohn T."/>
            <person name="Heuer A."/>
            <person name="Jogler M."/>
            <person name="Vollmers J."/>
            <person name="Boedeker C."/>
            <person name="Bunk B."/>
            <person name="Rast P."/>
            <person name="Borchert D."/>
            <person name="Glockner I."/>
            <person name="Freese H.M."/>
            <person name="Klenk H.P."/>
            <person name="Overmann J."/>
            <person name="Kaster A.K."/>
            <person name="Rohde M."/>
            <person name="Wiegand S."/>
            <person name="Jogler C."/>
        </authorList>
    </citation>
    <scope>NUCLEOTIDE SEQUENCE [LARGE SCALE GENOMIC DNA]</scope>
    <source>
        <strain evidence="2 3">NH11</strain>
    </source>
</reference>
<protein>
    <submittedName>
        <fullName evidence="2">Uncharacterized protein</fullName>
    </submittedName>
</protein>
<dbReference type="EMBL" id="CP017641">
    <property type="protein sequence ID" value="APZ93575.1"/>
    <property type="molecule type" value="Genomic_DNA"/>
</dbReference>
<proteinExistence type="predicted"/>
<organism evidence="2 3">
    <name type="scientific">Fuerstiella marisgermanici</name>
    <dbReference type="NCBI Taxonomy" id="1891926"/>
    <lineage>
        <taxon>Bacteria</taxon>
        <taxon>Pseudomonadati</taxon>
        <taxon>Planctomycetota</taxon>
        <taxon>Planctomycetia</taxon>
        <taxon>Planctomycetales</taxon>
        <taxon>Planctomycetaceae</taxon>
        <taxon>Fuerstiella</taxon>
    </lineage>
</organism>
<evidence type="ECO:0000256" key="1">
    <source>
        <dbReference type="SAM" id="SignalP"/>
    </source>
</evidence>
<gene>
    <name evidence="2" type="ORF">Fuma_03193</name>
</gene>
<feature type="chain" id="PRO_5012930348" evidence="1">
    <location>
        <begin position="16"/>
        <end position="174"/>
    </location>
</feature>
<dbReference type="STRING" id="1891926.Fuma_03193"/>
<dbReference type="PROSITE" id="PS51257">
    <property type="entry name" value="PROKAR_LIPOPROTEIN"/>
    <property type="match status" value="1"/>
</dbReference>
<keyword evidence="1" id="KW-0732">Signal</keyword>
<name>A0A1P8WHP5_9PLAN</name>